<comment type="caution">
    <text evidence="5">The sequence shown here is derived from an EMBL/GenBank/DDBJ whole genome shotgun (WGS) entry which is preliminary data.</text>
</comment>
<dbReference type="SUPFAM" id="SSF46785">
    <property type="entry name" value="Winged helix' DNA-binding domain"/>
    <property type="match status" value="1"/>
</dbReference>
<evidence type="ECO:0000313" key="5">
    <source>
        <dbReference type="EMBL" id="GIO68686.1"/>
    </source>
</evidence>
<keyword evidence="6" id="KW-1185">Reference proteome</keyword>
<evidence type="ECO:0000259" key="4">
    <source>
        <dbReference type="PROSITE" id="PS50987"/>
    </source>
</evidence>
<dbReference type="CDD" id="cd00090">
    <property type="entry name" value="HTH_ARSR"/>
    <property type="match status" value="1"/>
</dbReference>
<dbReference type="InterPro" id="IPR036390">
    <property type="entry name" value="WH_DNA-bd_sf"/>
</dbReference>
<evidence type="ECO:0000256" key="3">
    <source>
        <dbReference type="ARBA" id="ARBA00023163"/>
    </source>
</evidence>
<dbReference type="Pfam" id="PF01022">
    <property type="entry name" value="HTH_5"/>
    <property type="match status" value="1"/>
</dbReference>
<evidence type="ECO:0000313" key="6">
    <source>
        <dbReference type="Proteomes" id="UP000680638"/>
    </source>
</evidence>
<dbReference type="Proteomes" id="UP000680638">
    <property type="component" value="Unassembled WGS sequence"/>
</dbReference>
<dbReference type="InterPro" id="IPR036388">
    <property type="entry name" value="WH-like_DNA-bd_sf"/>
</dbReference>
<sequence>MPKKDIYISIKIDIIKPMDILLTIKALSNETRFNILEWLKHPEEHFGPQEHMPASCDFKGGICVGSISAKTGLAQSVISGYLVKLQKAGLLESRRAGQWTYYRRNEEGISRFIEQLKKEL</sequence>
<feature type="domain" description="HTH arsR-type" evidence="4">
    <location>
        <begin position="12"/>
        <end position="120"/>
    </location>
</feature>
<dbReference type="PANTHER" id="PTHR33154">
    <property type="entry name" value="TRANSCRIPTIONAL REGULATOR, ARSR FAMILY"/>
    <property type="match status" value="1"/>
</dbReference>
<proteinExistence type="predicted"/>
<name>A0ABQ4M164_9BACL</name>
<gene>
    <name evidence="5" type="ORF">J21TS3_35070</name>
</gene>
<dbReference type="InterPro" id="IPR001845">
    <property type="entry name" value="HTH_ArsR_DNA-bd_dom"/>
</dbReference>
<accession>A0ABQ4M164</accession>
<dbReference type="EMBL" id="BORW01000020">
    <property type="protein sequence ID" value="GIO68686.1"/>
    <property type="molecule type" value="Genomic_DNA"/>
</dbReference>
<dbReference type="InterPro" id="IPR011991">
    <property type="entry name" value="ArsR-like_HTH"/>
</dbReference>
<keyword evidence="1" id="KW-0805">Transcription regulation</keyword>
<dbReference type="PROSITE" id="PS50987">
    <property type="entry name" value="HTH_ARSR_2"/>
    <property type="match status" value="1"/>
</dbReference>
<evidence type="ECO:0000256" key="1">
    <source>
        <dbReference type="ARBA" id="ARBA00023015"/>
    </source>
</evidence>
<reference evidence="5 6" key="1">
    <citation type="submission" date="2021-03" db="EMBL/GenBank/DDBJ databases">
        <title>Antimicrobial resistance genes in bacteria isolated from Japanese honey, and their potential for conferring macrolide and lincosamide resistance in the American foulbrood pathogen Paenibacillus larvae.</title>
        <authorList>
            <person name="Okamoto M."/>
            <person name="Kumagai M."/>
            <person name="Kanamori H."/>
            <person name="Takamatsu D."/>
        </authorList>
    </citation>
    <scope>NUCLEOTIDE SEQUENCE [LARGE SCALE GENOMIC DNA]</scope>
    <source>
        <strain evidence="5 6">J21TS3</strain>
    </source>
</reference>
<keyword evidence="2" id="KW-0238">DNA-binding</keyword>
<dbReference type="Gene3D" id="1.10.10.10">
    <property type="entry name" value="Winged helix-like DNA-binding domain superfamily/Winged helix DNA-binding domain"/>
    <property type="match status" value="1"/>
</dbReference>
<evidence type="ECO:0000256" key="2">
    <source>
        <dbReference type="ARBA" id="ARBA00023125"/>
    </source>
</evidence>
<dbReference type="SMART" id="SM00418">
    <property type="entry name" value="HTH_ARSR"/>
    <property type="match status" value="1"/>
</dbReference>
<protein>
    <submittedName>
        <fullName evidence="5">Transcriptional regulator</fullName>
    </submittedName>
</protein>
<keyword evidence="3" id="KW-0804">Transcription</keyword>
<organism evidence="5 6">
    <name type="scientific">Paenibacillus cookii</name>
    <dbReference type="NCBI Taxonomy" id="157839"/>
    <lineage>
        <taxon>Bacteria</taxon>
        <taxon>Bacillati</taxon>
        <taxon>Bacillota</taxon>
        <taxon>Bacilli</taxon>
        <taxon>Bacillales</taxon>
        <taxon>Paenibacillaceae</taxon>
        <taxon>Paenibacillus</taxon>
    </lineage>
</organism>
<dbReference type="InterPro" id="IPR051081">
    <property type="entry name" value="HTH_MetalResp_TranReg"/>
</dbReference>
<dbReference type="PANTHER" id="PTHR33154:SF33">
    <property type="entry name" value="TRANSCRIPTIONAL REPRESSOR SDPR"/>
    <property type="match status" value="1"/>
</dbReference>